<evidence type="ECO:0000256" key="5">
    <source>
        <dbReference type="SAM" id="MobiDB-lite"/>
    </source>
</evidence>
<dbReference type="InterPro" id="IPR036397">
    <property type="entry name" value="RNaseH_sf"/>
</dbReference>
<feature type="compositionally biased region" description="Basic and acidic residues" evidence="5">
    <location>
        <begin position="956"/>
        <end position="977"/>
    </location>
</feature>
<dbReference type="SUPFAM" id="SSF110857">
    <property type="entry name" value="Gamma-glutamyl cyclotransferase-like"/>
    <property type="match status" value="1"/>
</dbReference>
<dbReference type="GO" id="GO:0003839">
    <property type="term" value="F:gamma-glutamylcyclotransferase activity"/>
    <property type="evidence" value="ECO:0007669"/>
    <property type="project" value="UniProtKB-EC"/>
</dbReference>
<dbReference type="InterPro" id="IPR009288">
    <property type="entry name" value="AIG2-like_dom"/>
</dbReference>
<dbReference type="Proteomes" id="UP001178507">
    <property type="component" value="Unassembled WGS sequence"/>
</dbReference>
<evidence type="ECO:0000256" key="3">
    <source>
        <dbReference type="PIRSR" id="PIRSR617939-1"/>
    </source>
</evidence>
<evidence type="ECO:0000313" key="7">
    <source>
        <dbReference type="EMBL" id="CAJ1397132.1"/>
    </source>
</evidence>
<feature type="compositionally biased region" description="Gly residues" evidence="5">
    <location>
        <begin position="792"/>
        <end position="807"/>
    </location>
</feature>
<dbReference type="InterPro" id="IPR012337">
    <property type="entry name" value="RNaseH-like_sf"/>
</dbReference>
<feature type="compositionally biased region" description="Basic and acidic residues" evidence="5">
    <location>
        <begin position="611"/>
        <end position="637"/>
    </location>
</feature>
<dbReference type="InterPro" id="IPR036568">
    <property type="entry name" value="GGCT-like_sf"/>
</dbReference>
<dbReference type="PANTHER" id="PTHR12935">
    <property type="entry name" value="GAMMA-GLUTAMYLCYCLOTRANSFERASE"/>
    <property type="match status" value="1"/>
</dbReference>
<dbReference type="InterPro" id="IPR017939">
    <property type="entry name" value="G-Glutamylcylcotransferase"/>
</dbReference>
<feature type="coiled-coil region" evidence="4">
    <location>
        <begin position="678"/>
        <end position="712"/>
    </location>
</feature>
<dbReference type="CDD" id="cd06661">
    <property type="entry name" value="GGCT_like"/>
    <property type="match status" value="1"/>
</dbReference>
<dbReference type="PANTHER" id="PTHR12935:SF0">
    <property type="entry name" value="GAMMA-GLUTAMYLCYCLOTRANSFERASE"/>
    <property type="match status" value="1"/>
</dbReference>
<dbReference type="EC" id="4.3.2.9" evidence="1"/>
<keyword evidence="8" id="KW-1185">Reference proteome</keyword>
<evidence type="ECO:0000256" key="2">
    <source>
        <dbReference type="ARBA" id="ARBA00023239"/>
    </source>
</evidence>
<feature type="region of interest" description="Disordered" evidence="5">
    <location>
        <begin position="1213"/>
        <end position="1250"/>
    </location>
</feature>
<sequence length="1603" mass="181037">MEAPMAYFGFGALMNRVSLRLRGVVPSESRPALLRRFRLVFGGRHGMATVVPDEASFVQGVLHMVTPAQKAQLDASEASYERRLLEVEVGDEKVPCTVNVMRPKILEDFEETLPSERYLAVMIEGCEQHGLTSLADRLRKQRCVPRVPPQRYLTFGEPLEQKMVGDELAELGPCAFAINGKVCVAKPDAGEHVLRQIEEYGPGRDHTTLVAREYYEPLLGEPSELRLSRQHQAFCEHQLVKQYGAENIEAVQRRWASKSSKHTRFPVSPRFKQKDFGLEWFTSVEQLHDSGSVRRGSVLAAMPYAFPSVPGGMDEFDNLSPVWKSARKFAAFASHEELWACIEQCNRLQRPQMFNEVLEEKTPRCLYFDLDGPAEHKRNHDFIIEHLQWYVETIFCGDMMGWSRPEPVVLQSNQENKYSSHVLFPQIQFKDFRHQNKYMKILLRGTGLCEVNLDNNEKLLLLKQLVDPSPYKSLQLFRGPFACKLHEEELTEAEESRAPAGDDALVADEMAGAEITEMFRGQDQRQEPEELYGIRAGELFKGEPYGIRERELYGTELYYPKEEMRLREARPEGLPPVPESGDEEEVARTPLRAAQEETAAQRRKARAFMTPEERAVEEKRERALQAVKEDMEKKRSGLEVTPRGDGAGSAKDRVDCEADEKELDRVFVEEYGTVSMNLAEALRQRNELKNKVERLELEKVVIESEAEQHKRMAELWILVLEQQPQPQFHTPQQEEEVKPPRPTQEGVESFAEYLQAESETAELSIGGKEGAPKIKAMGVAGKEETVPWRQQGQGGAAGSQAVSGGGDASKRGVTTSAGDRGAVRKSLWRRSGNKLVAEAMQLLWSLWMKKLKAARLSKIGECQSWRTGGGDANDGGHMICQEATQVIVPLGALYLLGYKIRWEEGICRIKHASRGPLPVRMRQFCPEVPTEVALRLVEELEEFNKGLLRRAMVSAERSDGRQEGKKGDRKSRSGEVAKAWRDGEMEKVKQLFPEVPEPIMEQALGSGGGKGSAWNRAARRRHARSAGVILHLLAGKSAKKFNYGELDREVVSCRARTCWTRTPSATWQKLAVGGRTEGVMGGDEEIDDRFGYEEIGEEKRKKVEGDTILMLRMWILSTKSYVREEEWQRAKARGGVPPSVVTALEEVGFEDGAIGEKPPPAWSTLAIDVTGPFKVSEEGHRHLLVGSYVTAVSGGMAKEEDVAAEEIGDEDPFEELAEERGAVRGEEEEEGGEEIGEEGEHLAPGGQEGVVTRTLTLVEPLKSRRAVEVIAAPQSMVARLRWWGFEVTRLHSDRGRELVSTALRRWAVSHGLHRTLSSFDEPQANGRAEAAVGWVKRKARALLLAAEVNPNLWTSGPVFVVGGDYEVGSRTRLREWTGYSVFKKKETRNEGVLSWEEVMLESSLQPEGYFDDNELTCFASYVHPDYALELPSPEQILESKQALRDLQEDKQWAWRLDKDPALFLEDFRKEPWSGELDLAGLPKVDKYEILLKNLHYARSDDWDSWFRITGITCNMLRVYEYDVEAQERIWAAHCDWSSMSAKFDSHENWDRIMEASRSDHLPGLCALIEMVKHDNPGLQVRERLFNLHFGAGRRLTKQGDATA</sequence>
<dbReference type="InterPro" id="IPR013024">
    <property type="entry name" value="GGCT-like"/>
</dbReference>
<feature type="region of interest" description="Disordered" evidence="5">
    <location>
        <begin position="570"/>
        <end position="656"/>
    </location>
</feature>
<accession>A0AA36N7J8</accession>
<gene>
    <name evidence="7" type="ORF">EVOR1521_LOCUS21211</name>
</gene>
<dbReference type="Gene3D" id="3.30.420.10">
    <property type="entry name" value="Ribonuclease H-like superfamily/Ribonuclease H"/>
    <property type="match status" value="1"/>
</dbReference>
<name>A0AA36N7J8_9DINO</name>
<feature type="active site" description="Proton acceptor" evidence="3">
    <location>
        <position position="77"/>
    </location>
</feature>
<feature type="domain" description="Gamma-glutamylcyclotransferase AIG2-like" evidence="6">
    <location>
        <begin position="7"/>
        <end position="104"/>
    </location>
</feature>
<comment type="caution">
    <text evidence="7">The sequence shown here is derived from an EMBL/GenBank/DDBJ whole genome shotgun (WGS) entry which is preliminary data.</text>
</comment>
<dbReference type="Gene3D" id="3.10.490.10">
    <property type="entry name" value="Gamma-glutamyl cyclotransferase-like"/>
    <property type="match status" value="1"/>
</dbReference>
<feature type="region of interest" description="Disordered" evidence="5">
    <location>
        <begin position="954"/>
        <end position="977"/>
    </location>
</feature>
<dbReference type="Pfam" id="PF06094">
    <property type="entry name" value="GGACT"/>
    <property type="match status" value="1"/>
</dbReference>
<proteinExistence type="predicted"/>
<evidence type="ECO:0000256" key="4">
    <source>
        <dbReference type="SAM" id="Coils"/>
    </source>
</evidence>
<dbReference type="GO" id="GO:0003676">
    <property type="term" value="F:nucleic acid binding"/>
    <property type="evidence" value="ECO:0007669"/>
    <property type="project" value="InterPro"/>
</dbReference>
<keyword evidence="4" id="KW-0175">Coiled coil</keyword>
<feature type="compositionally biased region" description="Acidic residues" evidence="5">
    <location>
        <begin position="1226"/>
        <end position="1237"/>
    </location>
</feature>
<dbReference type="EMBL" id="CAUJNA010003255">
    <property type="protein sequence ID" value="CAJ1397132.1"/>
    <property type="molecule type" value="Genomic_DNA"/>
</dbReference>
<keyword evidence="2" id="KW-0456">Lyase</keyword>
<evidence type="ECO:0000259" key="6">
    <source>
        <dbReference type="Pfam" id="PF06094"/>
    </source>
</evidence>
<organism evidence="7 8">
    <name type="scientific">Effrenium voratum</name>
    <dbReference type="NCBI Taxonomy" id="2562239"/>
    <lineage>
        <taxon>Eukaryota</taxon>
        <taxon>Sar</taxon>
        <taxon>Alveolata</taxon>
        <taxon>Dinophyceae</taxon>
        <taxon>Suessiales</taxon>
        <taxon>Symbiodiniaceae</taxon>
        <taxon>Effrenium</taxon>
    </lineage>
</organism>
<evidence type="ECO:0000256" key="1">
    <source>
        <dbReference type="ARBA" id="ARBA00012346"/>
    </source>
</evidence>
<feature type="region of interest" description="Disordered" evidence="5">
    <location>
        <begin position="780"/>
        <end position="822"/>
    </location>
</feature>
<dbReference type="SUPFAM" id="SSF53098">
    <property type="entry name" value="Ribonuclease H-like"/>
    <property type="match status" value="1"/>
</dbReference>
<feature type="region of interest" description="Disordered" evidence="5">
    <location>
        <begin position="727"/>
        <end position="748"/>
    </location>
</feature>
<evidence type="ECO:0000313" key="8">
    <source>
        <dbReference type="Proteomes" id="UP001178507"/>
    </source>
</evidence>
<protein>
    <recommendedName>
        <fullName evidence="1">gamma-glutamylcyclotransferase</fullName>
        <ecNumber evidence="1">4.3.2.9</ecNumber>
    </recommendedName>
</protein>
<reference evidence="7" key="1">
    <citation type="submission" date="2023-08" db="EMBL/GenBank/DDBJ databases">
        <authorList>
            <person name="Chen Y."/>
            <person name="Shah S."/>
            <person name="Dougan E. K."/>
            <person name="Thang M."/>
            <person name="Chan C."/>
        </authorList>
    </citation>
    <scope>NUCLEOTIDE SEQUENCE</scope>
</reference>